<dbReference type="AlphaFoldDB" id="A0A1H1X4A1"/>
<dbReference type="Proteomes" id="UP000198983">
    <property type="component" value="Chromosome I"/>
</dbReference>
<dbReference type="InterPro" id="IPR021787">
    <property type="entry name" value="DUF3352"/>
</dbReference>
<name>A0A1H1X4A1_9ACTN</name>
<sequence length="495" mass="52270">MIEHERRGGAGRRWLVAALAAVLVLAVGGGAWAFSRISGGGTQPEEVLPANAVAYFRVDLDPSVQQKAAIFNVVRKFPDARKRVGEGDDLRKALFEAIKKDDPKLRDVDYAKDVEPWLGDRAGVAVLPGADGKETETVAAVQIKDEDKARVGIKKLSGGDDKSGYAFVDDYMLMADSQSRADALASSVKDNPLSSNETFKGDVGEVDEGVMSFWADLPKLSRLSGDRTAQLPTMSAQGRLVGGLSFTSDSVQLVAKTRGAKLPSLQGTGIKLGELPSTTVAALSVSGAGPALEKNWPDLRRTLEASGRAAQLDSFVQAAQSQFGIRIPADLNTLLGKEFTVAMDERGMERLTAQGSAGQDGSQQLPLVGFRSTTDVAKARQLLPKIDQLLGATGAGVQLEKATGSDQVALATSQAYADELVKGGDLGRDDTFTKAVEGADKAQFGAFVDLNKLEKLYLPSMPAKDQANLKVLKAVGMSGSTAADGGTFTLRVLVD</sequence>
<evidence type="ECO:0008006" key="3">
    <source>
        <dbReference type="Google" id="ProtNLM"/>
    </source>
</evidence>
<gene>
    <name evidence="1" type="ORF">SAMN04489717_4799</name>
</gene>
<protein>
    <recommendedName>
        <fullName evidence="3">DUF3352 domain-containing protein</fullName>
    </recommendedName>
</protein>
<dbReference type="EMBL" id="LT629732">
    <property type="protein sequence ID" value="SDT03881.1"/>
    <property type="molecule type" value="Genomic_DNA"/>
</dbReference>
<reference evidence="1 2" key="1">
    <citation type="submission" date="2016-10" db="EMBL/GenBank/DDBJ databases">
        <authorList>
            <person name="de Groot N.N."/>
        </authorList>
    </citation>
    <scope>NUCLEOTIDE SEQUENCE [LARGE SCALE GENOMIC DNA]</scope>
    <source>
        <strain evidence="1 2">DSM 22024</strain>
    </source>
</reference>
<organism evidence="1 2">
    <name type="scientific">Actinopolymorpha singaporensis</name>
    <dbReference type="NCBI Taxonomy" id="117157"/>
    <lineage>
        <taxon>Bacteria</taxon>
        <taxon>Bacillati</taxon>
        <taxon>Actinomycetota</taxon>
        <taxon>Actinomycetes</taxon>
        <taxon>Propionibacteriales</taxon>
        <taxon>Actinopolymorphaceae</taxon>
        <taxon>Actinopolymorpha</taxon>
    </lineage>
</organism>
<dbReference type="RefSeq" id="WP_092655832.1">
    <property type="nucleotide sequence ID" value="NZ_LT629732.1"/>
</dbReference>
<evidence type="ECO:0000313" key="2">
    <source>
        <dbReference type="Proteomes" id="UP000198983"/>
    </source>
</evidence>
<accession>A0A1H1X4A1</accession>
<dbReference type="OrthoDB" id="5241887at2"/>
<dbReference type="Pfam" id="PF11832">
    <property type="entry name" value="DUF3352"/>
    <property type="match status" value="1"/>
</dbReference>
<keyword evidence="2" id="KW-1185">Reference proteome</keyword>
<proteinExistence type="predicted"/>
<dbReference type="STRING" id="117157.SAMN04489717_4799"/>
<evidence type="ECO:0000313" key="1">
    <source>
        <dbReference type="EMBL" id="SDT03881.1"/>
    </source>
</evidence>